<organism evidence="2 3">
    <name type="scientific">Cordyceps fumosorosea (strain ARSEF 2679)</name>
    <name type="common">Isaria fumosorosea</name>
    <dbReference type="NCBI Taxonomy" id="1081104"/>
    <lineage>
        <taxon>Eukaryota</taxon>
        <taxon>Fungi</taxon>
        <taxon>Dikarya</taxon>
        <taxon>Ascomycota</taxon>
        <taxon>Pezizomycotina</taxon>
        <taxon>Sordariomycetes</taxon>
        <taxon>Hypocreomycetidae</taxon>
        <taxon>Hypocreales</taxon>
        <taxon>Cordycipitaceae</taxon>
        <taxon>Cordyceps</taxon>
    </lineage>
</organism>
<keyword evidence="3" id="KW-1185">Reference proteome</keyword>
<name>A0A167DYJ2_CORFA</name>
<evidence type="ECO:0000313" key="2">
    <source>
        <dbReference type="EMBL" id="OAA43052.1"/>
    </source>
</evidence>
<dbReference type="OrthoDB" id="5428863at2759"/>
<dbReference type="GeneID" id="30025970"/>
<evidence type="ECO:0000313" key="3">
    <source>
        <dbReference type="Proteomes" id="UP000076744"/>
    </source>
</evidence>
<protein>
    <submittedName>
        <fullName evidence="2">Heterokaryon incompatibility</fullName>
    </submittedName>
</protein>
<proteinExistence type="predicted"/>
<gene>
    <name evidence="2" type="ORF">ISF_09678</name>
</gene>
<dbReference type="AlphaFoldDB" id="A0A167DYJ2"/>
<feature type="domain" description="Heterokaryon incompatibility" evidence="1">
    <location>
        <begin position="224"/>
        <end position="365"/>
    </location>
</feature>
<sequence>MASRLGCSDQWCQRCKRLDLDDLFRGRWSEPEARNGLAIFDDYAAVSMDPNCAFCEALASIASQDNQVSGSGPPGVGRYCLYSVPSLLAQQPLSRPVMRELGTGQLADQVLGRAKSRRDAAWLLVRRLHASMRPFFLIDAPLSAHRNGCLAESSPTFNGAGLRVRRIDPDNADFGAMREWIDVCIHRHGRFCGGLTRGRTLPRGFSVINCATRILMPLPSGASFAALSYVWGASSSANSSAPVRLTNLPQTIEDAITVTTRLGVGYLWIDRYCIPQHECEEKREQIQNMHDVYGMSYVTIIAAAGNDPSYGLPGISRARNRAPTVDIWMKSSSTSSGRRIVSTGRNVEEAIRGTTWATRAWTFQEGLVSTRKLVFTDEQVYFHCTQREFRETIQEERTLVAETDSSYGDAIGTPFRCELLYSGLAEQPPRLERLFDTLRDFSTRSISFQNDFLNAASGILNLYQQVFPDRMRHVWGQPLRYDAQRTVSEMMASALQWEIGLGARRREVFPSWSWMGWRGTMWSQNLEQEVPPSQVSVQLELRDGRLVDERDAKACMDDPTRFQKLLGLLSRCIIIQTDSVYLHIHDIDPTASVDLANKWEPKFCNKAGTRDFVPKHDPVYFLKVTQKVEAGDELHRELSAGRVWLGLVFAHTHFVLVVRDVGSHYERVGIVQYSAPDDDQKLVDLCQEKRRIRLG</sequence>
<dbReference type="PANTHER" id="PTHR33112:SF1">
    <property type="entry name" value="HETEROKARYON INCOMPATIBILITY DOMAIN-CONTAINING PROTEIN"/>
    <property type="match status" value="1"/>
</dbReference>
<accession>A0A167DYJ2</accession>
<evidence type="ECO:0000259" key="1">
    <source>
        <dbReference type="Pfam" id="PF06985"/>
    </source>
</evidence>
<dbReference type="STRING" id="1081104.A0A167DYJ2"/>
<dbReference type="Pfam" id="PF06985">
    <property type="entry name" value="HET"/>
    <property type="match status" value="1"/>
</dbReference>
<dbReference type="EMBL" id="AZHB01000064">
    <property type="protein sequence ID" value="OAA43052.1"/>
    <property type="molecule type" value="Genomic_DNA"/>
</dbReference>
<comment type="caution">
    <text evidence="2">The sequence shown here is derived from an EMBL/GenBank/DDBJ whole genome shotgun (WGS) entry which is preliminary data.</text>
</comment>
<dbReference type="Proteomes" id="UP000076744">
    <property type="component" value="Unassembled WGS sequence"/>
</dbReference>
<dbReference type="InterPro" id="IPR010730">
    <property type="entry name" value="HET"/>
</dbReference>
<dbReference type="RefSeq" id="XP_018699528.1">
    <property type="nucleotide sequence ID" value="XM_018853279.1"/>
</dbReference>
<reference evidence="2 3" key="1">
    <citation type="journal article" date="2016" name="Genome Biol. Evol.">
        <title>Divergent and convergent evolution of fungal pathogenicity.</title>
        <authorList>
            <person name="Shang Y."/>
            <person name="Xiao G."/>
            <person name="Zheng P."/>
            <person name="Cen K."/>
            <person name="Zhan S."/>
            <person name="Wang C."/>
        </authorList>
    </citation>
    <scope>NUCLEOTIDE SEQUENCE [LARGE SCALE GENOMIC DNA]</scope>
    <source>
        <strain evidence="2 3">ARSEF 2679</strain>
    </source>
</reference>
<dbReference type="PANTHER" id="PTHR33112">
    <property type="entry name" value="DOMAIN PROTEIN, PUTATIVE-RELATED"/>
    <property type="match status" value="1"/>
</dbReference>